<proteinExistence type="predicted"/>
<evidence type="ECO:0000259" key="3">
    <source>
        <dbReference type="Pfam" id="PF02883"/>
    </source>
</evidence>
<name>A0A3P7MSM6_DIBLA</name>
<evidence type="ECO:0000256" key="1">
    <source>
        <dbReference type="ARBA" id="ARBA00022448"/>
    </source>
</evidence>
<dbReference type="Pfam" id="PF02883">
    <property type="entry name" value="Alpha_adaptinC2"/>
    <property type="match status" value="1"/>
</dbReference>
<dbReference type="InterPro" id="IPR008152">
    <property type="entry name" value="Clathrin_a/b/g-adaptin_app_Ig"/>
</dbReference>
<keyword evidence="2" id="KW-0653">Protein transport</keyword>
<dbReference type="Proteomes" id="UP000281553">
    <property type="component" value="Unassembled WGS sequence"/>
</dbReference>
<evidence type="ECO:0000313" key="5">
    <source>
        <dbReference type="Proteomes" id="UP000281553"/>
    </source>
</evidence>
<dbReference type="InterPro" id="IPR013041">
    <property type="entry name" value="Clathrin_app_Ig-like_sf"/>
</dbReference>
<organism evidence="4 5">
    <name type="scientific">Dibothriocephalus latus</name>
    <name type="common">Fish tapeworm</name>
    <name type="synonym">Diphyllobothrium latum</name>
    <dbReference type="NCBI Taxonomy" id="60516"/>
    <lineage>
        <taxon>Eukaryota</taxon>
        <taxon>Metazoa</taxon>
        <taxon>Spiralia</taxon>
        <taxon>Lophotrochozoa</taxon>
        <taxon>Platyhelminthes</taxon>
        <taxon>Cestoda</taxon>
        <taxon>Eucestoda</taxon>
        <taxon>Diphyllobothriidea</taxon>
        <taxon>Diphyllobothriidae</taxon>
        <taxon>Dibothriocephalus</taxon>
    </lineage>
</organism>
<sequence>MGFRCEYRNNLGRLQLYYGNKSTAAFTSIVPTIRYIEISPTTSFSPLNLDLRPALATLDPGTQMQQLLNVECLTDFRQPPVLSVSFSHLSGPVNFSVPLPILLVKFMQPATMDQATFFSRWKLLC</sequence>
<reference evidence="4 5" key="1">
    <citation type="submission" date="2018-11" db="EMBL/GenBank/DDBJ databases">
        <authorList>
            <consortium name="Pathogen Informatics"/>
        </authorList>
    </citation>
    <scope>NUCLEOTIDE SEQUENCE [LARGE SCALE GENOMIC DNA]</scope>
</reference>
<dbReference type="SUPFAM" id="SSF49348">
    <property type="entry name" value="Clathrin adaptor appendage domain"/>
    <property type="match status" value="1"/>
</dbReference>
<feature type="domain" description="Clathrin adaptor alpha/beta/gamma-adaptin appendage Ig-like subdomain" evidence="3">
    <location>
        <begin position="2"/>
        <end position="93"/>
    </location>
</feature>
<feature type="non-terminal residue" evidence="4">
    <location>
        <position position="125"/>
    </location>
</feature>
<dbReference type="GO" id="GO:0006886">
    <property type="term" value="P:intracellular protein transport"/>
    <property type="evidence" value="ECO:0007669"/>
    <property type="project" value="InterPro"/>
</dbReference>
<dbReference type="AlphaFoldDB" id="A0A3P7MSM6"/>
<dbReference type="GO" id="GO:0016192">
    <property type="term" value="P:vesicle-mediated transport"/>
    <property type="evidence" value="ECO:0007669"/>
    <property type="project" value="InterPro"/>
</dbReference>
<accession>A0A3P7MSM6</accession>
<gene>
    <name evidence="4" type="ORF">DILT_LOCUS14636</name>
</gene>
<evidence type="ECO:0000256" key="2">
    <source>
        <dbReference type="ARBA" id="ARBA00022927"/>
    </source>
</evidence>
<keyword evidence="5" id="KW-1185">Reference proteome</keyword>
<dbReference type="Gene3D" id="2.60.40.1230">
    <property type="match status" value="1"/>
</dbReference>
<protein>
    <recommendedName>
        <fullName evidence="3">Clathrin adaptor alpha/beta/gamma-adaptin appendage Ig-like subdomain domain-containing protein</fullName>
    </recommendedName>
</protein>
<dbReference type="EMBL" id="UYRU01075183">
    <property type="protein sequence ID" value="VDN25538.1"/>
    <property type="molecule type" value="Genomic_DNA"/>
</dbReference>
<keyword evidence="1" id="KW-0813">Transport</keyword>
<evidence type="ECO:0000313" key="4">
    <source>
        <dbReference type="EMBL" id="VDN25538.1"/>
    </source>
</evidence>
<dbReference type="OrthoDB" id="413467at2759"/>